<comment type="caution">
    <text evidence="2">The sequence shown here is derived from an EMBL/GenBank/DDBJ whole genome shotgun (WGS) entry which is preliminary data.</text>
</comment>
<proteinExistence type="predicted"/>
<feature type="region of interest" description="Disordered" evidence="1">
    <location>
        <begin position="219"/>
        <end position="257"/>
    </location>
</feature>
<protein>
    <recommendedName>
        <fullName evidence="4">HTH psq-type domain-containing protein</fullName>
    </recommendedName>
</protein>
<dbReference type="EMBL" id="JAKCXM010000029">
    <property type="protein sequence ID" value="KAJ0406731.1"/>
    <property type="molecule type" value="Genomic_DNA"/>
</dbReference>
<sequence length="257" mass="28333">MFNAPASIGTRPSSSTAEQSASEPERAIVSGFAMAEVRRTRTKNSRYLREIDRRNILERIQRGEKQAALAKEFQVSRAAICNLNKHRDEVLSRKSENPLAKHPKKPRTKPPVPKARISSKTSELTNNNAMVYEVKSRAMTLILSTLRDRQTRSQDFERLTKRLLPLVISTTSIDQIHAEYPFLKVVTPIVVRSTLTRSSTTPQTPSGVVRADPFIERLLAGSGSAAGSPSPPPNSSHDDSADDVAPMAGDEDETSSE</sequence>
<gene>
    <name evidence="2" type="ORF">P43SY_004556</name>
</gene>
<evidence type="ECO:0000313" key="3">
    <source>
        <dbReference type="Proteomes" id="UP001209570"/>
    </source>
</evidence>
<dbReference type="Gene3D" id="1.10.10.60">
    <property type="entry name" value="Homeodomain-like"/>
    <property type="match status" value="1"/>
</dbReference>
<feature type="region of interest" description="Disordered" evidence="1">
    <location>
        <begin position="91"/>
        <end position="119"/>
    </location>
</feature>
<reference evidence="2" key="1">
    <citation type="submission" date="2021-12" db="EMBL/GenBank/DDBJ databases">
        <title>Prjna785345.</title>
        <authorList>
            <person name="Rujirawat T."/>
            <person name="Krajaejun T."/>
        </authorList>
    </citation>
    <scope>NUCLEOTIDE SEQUENCE</scope>
    <source>
        <strain evidence="2">Pi057C3</strain>
    </source>
</reference>
<dbReference type="AlphaFoldDB" id="A0AAD5MGA9"/>
<feature type="region of interest" description="Disordered" evidence="1">
    <location>
        <begin position="1"/>
        <end position="27"/>
    </location>
</feature>
<accession>A0AAD5MGA9</accession>
<dbReference type="Proteomes" id="UP001209570">
    <property type="component" value="Unassembled WGS sequence"/>
</dbReference>
<name>A0AAD5MGA9_PYTIN</name>
<evidence type="ECO:0000313" key="2">
    <source>
        <dbReference type="EMBL" id="KAJ0406731.1"/>
    </source>
</evidence>
<organism evidence="2 3">
    <name type="scientific">Pythium insidiosum</name>
    <name type="common">Pythiosis disease agent</name>
    <dbReference type="NCBI Taxonomy" id="114742"/>
    <lineage>
        <taxon>Eukaryota</taxon>
        <taxon>Sar</taxon>
        <taxon>Stramenopiles</taxon>
        <taxon>Oomycota</taxon>
        <taxon>Peronosporomycetes</taxon>
        <taxon>Pythiales</taxon>
        <taxon>Pythiaceae</taxon>
        <taxon>Pythium</taxon>
    </lineage>
</organism>
<evidence type="ECO:0008006" key="4">
    <source>
        <dbReference type="Google" id="ProtNLM"/>
    </source>
</evidence>
<feature type="compositionally biased region" description="Polar residues" evidence="1">
    <location>
        <begin position="10"/>
        <end position="22"/>
    </location>
</feature>
<evidence type="ECO:0000256" key="1">
    <source>
        <dbReference type="SAM" id="MobiDB-lite"/>
    </source>
</evidence>
<keyword evidence="3" id="KW-1185">Reference proteome</keyword>